<accession>A0A6J6JYE0</accession>
<reference evidence="1" key="1">
    <citation type="submission" date="2020-05" db="EMBL/GenBank/DDBJ databases">
        <authorList>
            <person name="Chiriac C."/>
            <person name="Salcher M."/>
            <person name="Ghai R."/>
            <person name="Kavagutti S V."/>
        </authorList>
    </citation>
    <scope>NUCLEOTIDE SEQUENCE</scope>
</reference>
<organism evidence="1">
    <name type="scientific">freshwater metagenome</name>
    <dbReference type="NCBI Taxonomy" id="449393"/>
    <lineage>
        <taxon>unclassified sequences</taxon>
        <taxon>metagenomes</taxon>
        <taxon>ecological metagenomes</taxon>
    </lineage>
</organism>
<evidence type="ECO:0000313" key="1">
    <source>
        <dbReference type="EMBL" id="CAB4641033.1"/>
    </source>
</evidence>
<dbReference type="SUPFAM" id="SSF53955">
    <property type="entry name" value="Lysozyme-like"/>
    <property type="match status" value="1"/>
</dbReference>
<sequence>MQVFLAKPRRKVAGLWTLVATLLILASAQPTAYGLDFPQTTKLTLPEATSLRASDVDLSEGAPLYSQLEFAQSLFASEMALVASVTRQVELARTPSGAKYVARQIMKSEYNWGSYQFACLNRLWTKESNWNYLAHNYRTGAHGIPQALPANRMEIISTDWRKNPVTQMRWGLRYIDIRYETPCKAWAKFKRSKFY</sequence>
<proteinExistence type="predicted"/>
<dbReference type="InterPro" id="IPR023346">
    <property type="entry name" value="Lysozyme-like_dom_sf"/>
</dbReference>
<name>A0A6J6JYE0_9ZZZZ</name>
<dbReference type="AlphaFoldDB" id="A0A6J6JYE0"/>
<protein>
    <submittedName>
        <fullName evidence="1">Unannotated protein</fullName>
    </submittedName>
</protein>
<gene>
    <name evidence="1" type="ORF">UFOPK2162_00441</name>
</gene>
<dbReference type="EMBL" id="CAEZVZ010000043">
    <property type="protein sequence ID" value="CAB4641033.1"/>
    <property type="molecule type" value="Genomic_DNA"/>
</dbReference>